<protein>
    <submittedName>
        <fullName evidence="1">AAA family ATPase</fullName>
    </submittedName>
</protein>
<accession>A0A8I0L631</accession>
<dbReference type="Gene3D" id="3.40.50.300">
    <property type="entry name" value="P-loop containing nucleotide triphosphate hydrolases"/>
    <property type="match status" value="1"/>
</dbReference>
<evidence type="ECO:0000313" key="2">
    <source>
        <dbReference type="Proteomes" id="UP000653002"/>
    </source>
</evidence>
<sequence>EYAAGINDNKLTGAVFLVDEASMIGDGGMDRNLLEDLIHYVYGGIGCRMVFIGDTAQLPPVGADESPAMQPEVLRGYGLKVTRA</sequence>
<dbReference type="EMBL" id="JAABFR010002809">
    <property type="protein sequence ID" value="MBD4340720.1"/>
    <property type="molecule type" value="Genomic_DNA"/>
</dbReference>
<evidence type="ECO:0000313" key="1">
    <source>
        <dbReference type="EMBL" id="MBD4340720.1"/>
    </source>
</evidence>
<feature type="non-terminal residue" evidence="1">
    <location>
        <position position="84"/>
    </location>
</feature>
<gene>
    <name evidence="1" type="ORF">GUH15_32720</name>
</gene>
<name>A0A8I0L631_XANCI</name>
<dbReference type="AlphaFoldDB" id="A0A8I0L631"/>
<organism evidence="1 2">
    <name type="scientific">Xanthomonas citri pv. citri</name>
    <dbReference type="NCBI Taxonomy" id="611301"/>
    <lineage>
        <taxon>Bacteria</taxon>
        <taxon>Pseudomonadati</taxon>
        <taxon>Pseudomonadota</taxon>
        <taxon>Gammaproteobacteria</taxon>
        <taxon>Lysobacterales</taxon>
        <taxon>Lysobacteraceae</taxon>
        <taxon>Xanthomonas</taxon>
    </lineage>
</organism>
<comment type="caution">
    <text evidence="1">The sequence shown here is derived from an EMBL/GenBank/DDBJ whole genome shotgun (WGS) entry which is preliminary data.</text>
</comment>
<reference evidence="1" key="1">
    <citation type="submission" date="2020-01" db="EMBL/GenBank/DDBJ databases">
        <authorList>
            <person name="Richard D."/>
        </authorList>
    </citation>
    <scope>NUCLEOTIDE SEQUENCE</scope>
    <source>
        <strain evidence="1">JP541</strain>
    </source>
</reference>
<dbReference type="SUPFAM" id="SSF52540">
    <property type="entry name" value="P-loop containing nucleoside triphosphate hydrolases"/>
    <property type="match status" value="1"/>
</dbReference>
<proteinExistence type="predicted"/>
<feature type="non-terminal residue" evidence="1">
    <location>
        <position position="1"/>
    </location>
</feature>
<dbReference type="Proteomes" id="UP000653002">
    <property type="component" value="Unassembled WGS sequence"/>
</dbReference>
<dbReference type="InterPro" id="IPR027417">
    <property type="entry name" value="P-loop_NTPase"/>
</dbReference>